<feature type="region of interest" description="Disordered" evidence="1">
    <location>
        <begin position="1"/>
        <end position="35"/>
    </location>
</feature>
<comment type="caution">
    <text evidence="2">The sequence shown here is derived from an EMBL/GenBank/DDBJ whole genome shotgun (WGS) entry which is preliminary data.</text>
</comment>
<feature type="compositionally biased region" description="Basic and acidic residues" evidence="1">
    <location>
        <begin position="54"/>
        <end position="93"/>
    </location>
</feature>
<dbReference type="Proteomes" id="UP000824120">
    <property type="component" value="Chromosome 1"/>
</dbReference>
<reference evidence="2 3" key="1">
    <citation type="submission" date="2020-09" db="EMBL/GenBank/DDBJ databases">
        <title>De no assembly of potato wild relative species, Solanum commersonii.</title>
        <authorList>
            <person name="Cho K."/>
        </authorList>
    </citation>
    <scope>NUCLEOTIDE SEQUENCE [LARGE SCALE GENOMIC DNA]</scope>
    <source>
        <strain evidence="2">LZ3.2</strain>
        <tissue evidence="2">Leaf</tissue>
    </source>
</reference>
<dbReference type="EMBL" id="JACXVP010000001">
    <property type="protein sequence ID" value="KAG5628947.1"/>
    <property type="molecule type" value="Genomic_DNA"/>
</dbReference>
<proteinExistence type="predicted"/>
<protein>
    <submittedName>
        <fullName evidence="2">Uncharacterized protein</fullName>
    </submittedName>
</protein>
<keyword evidence="3" id="KW-1185">Reference proteome</keyword>
<evidence type="ECO:0000313" key="2">
    <source>
        <dbReference type="EMBL" id="KAG5628947.1"/>
    </source>
</evidence>
<name>A0A9J6AXL1_SOLCO</name>
<feature type="compositionally biased region" description="Basic and acidic residues" evidence="1">
    <location>
        <begin position="17"/>
        <end position="28"/>
    </location>
</feature>
<feature type="compositionally biased region" description="Basic and acidic residues" evidence="1">
    <location>
        <begin position="141"/>
        <end position="161"/>
    </location>
</feature>
<sequence>MQSGQKKKNKRRNSKLLIKEGVDVDDHVQQGVPDSMVNSSSLIDFIVVSLEKNKEESCKRVLQNERSEERSESKKEKGQHGSFEKEELEKQQQREGISGESDHTLMEESIDKLIKEIIPKSSKFDSLLDLCEVAIQNEITKERDESKTTKDQEDSIQEKLQQDITGEPELNKVKGEDSLSNNPDHPLNENDVNPGSKLLTRDENDGTYRIMQGIPKSKIFRSISNLYKFLTFPQCTTSLSPVENEYNWNLRRGKDSWEDPNMNREDFSMKMKTRVTKRIPVVRENAEKIKTAREKRMIQLNSSISKTVFQSFL</sequence>
<gene>
    <name evidence="2" type="ORF">H5410_000664</name>
</gene>
<accession>A0A9J6AXL1</accession>
<organism evidence="2 3">
    <name type="scientific">Solanum commersonii</name>
    <name type="common">Commerson's wild potato</name>
    <name type="synonym">Commerson's nightshade</name>
    <dbReference type="NCBI Taxonomy" id="4109"/>
    <lineage>
        <taxon>Eukaryota</taxon>
        <taxon>Viridiplantae</taxon>
        <taxon>Streptophyta</taxon>
        <taxon>Embryophyta</taxon>
        <taxon>Tracheophyta</taxon>
        <taxon>Spermatophyta</taxon>
        <taxon>Magnoliopsida</taxon>
        <taxon>eudicotyledons</taxon>
        <taxon>Gunneridae</taxon>
        <taxon>Pentapetalae</taxon>
        <taxon>asterids</taxon>
        <taxon>lamiids</taxon>
        <taxon>Solanales</taxon>
        <taxon>Solanaceae</taxon>
        <taxon>Solanoideae</taxon>
        <taxon>Solaneae</taxon>
        <taxon>Solanum</taxon>
    </lineage>
</organism>
<feature type="region of interest" description="Disordered" evidence="1">
    <location>
        <begin position="54"/>
        <end position="105"/>
    </location>
</feature>
<evidence type="ECO:0000256" key="1">
    <source>
        <dbReference type="SAM" id="MobiDB-lite"/>
    </source>
</evidence>
<feature type="compositionally biased region" description="Basic residues" evidence="1">
    <location>
        <begin position="1"/>
        <end position="14"/>
    </location>
</feature>
<feature type="region of interest" description="Disordered" evidence="1">
    <location>
        <begin position="141"/>
        <end position="204"/>
    </location>
</feature>
<dbReference type="AlphaFoldDB" id="A0A9J6AXL1"/>
<evidence type="ECO:0000313" key="3">
    <source>
        <dbReference type="Proteomes" id="UP000824120"/>
    </source>
</evidence>